<proteinExistence type="predicted"/>
<protein>
    <submittedName>
        <fullName evidence="1">Uncharacterized protein</fullName>
    </submittedName>
</protein>
<organism evidence="1">
    <name type="scientific">marine sediment metagenome</name>
    <dbReference type="NCBI Taxonomy" id="412755"/>
    <lineage>
        <taxon>unclassified sequences</taxon>
        <taxon>metagenomes</taxon>
        <taxon>ecological metagenomes</taxon>
    </lineage>
</organism>
<reference evidence="1" key="1">
    <citation type="journal article" date="2014" name="Front. Microbiol.">
        <title>High frequency of phylogenetically diverse reductive dehalogenase-homologous genes in deep subseafloor sedimentary metagenomes.</title>
        <authorList>
            <person name="Kawai M."/>
            <person name="Futagami T."/>
            <person name="Toyoda A."/>
            <person name="Takaki Y."/>
            <person name="Nishi S."/>
            <person name="Hori S."/>
            <person name="Arai W."/>
            <person name="Tsubouchi T."/>
            <person name="Morono Y."/>
            <person name="Uchiyama I."/>
            <person name="Ito T."/>
            <person name="Fujiyama A."/>
            <person name="Inagaki F."/>
            <person name="Takami H."/>
        </authorList>
    </citation>
    <scope>NUCLEOTIDE SEQUENCE</scope>
    <source>
        <strain evidence="1">Expedition CK06-06</strain>
    </source>
</reference>
<comment type="caution">
    <text evidence="1">The sequence shown here is derived from an EMBL/GenBank/DDBJ whole genome shotgun (WGS) entry which is preliminary data.</text>
</comment>
<evidence type="ECO:0000313" key="1">
    <source>
        <dbReference type="EMBL" id="GAH17128.1"/>
    </source>
</evidence>
<gene>
    <name evidence="1" type="ORF">S01H4_53139</name>
</gene>
<feature type="non-terminal residue" evidence="1">
    <location>
        <position position="1"/>
    </location>
</feature>
<dbReference type="EMBL" id="BART01030429">
    <property type="protein sequence ID" value="GAH17128.1"/>
    <property type="molecule type" value="Genomic_DNA"/>
</dbReference>
<dbReference type="AlphaFoldDB" id="X1F8M7"/>
<name>X1F8M7_9ZZZZ</name>
<accession>X1F8M7</accession>
<sequence length="53" mass="6277">KVYRLSLIRELIKLFEREETSASYYLPRLLMVSYLIQTAALTSPNVYLIKQQL</sequence>